<name>A0ABR0EQF6_ZASCE</name>
<organism evidence="2 3">
    <name type="scientific">Zasmidium cellare</name>
    <name type="common">Wine cellar mold</name>
    <name type="synonym">Racodium cellare</name>
    <dbReference type="NCBI Taxonomy" id="395010"/>
    <lineage>
        <taxon>Eukaryota</taxon>
        <taxon>Fungi</taxon>
        <taxon>Dikarya</taxon>
        <taxon>Ascomycota</taxon>
        <taxon>Pezizomycotina</taxon>
        <taxon>Dothideomycetes</taxon>
        <taxon>Dothideomycetidae</taxon>
        <taxon>Mycosphaerellales</taxon>
        <taxon>Mycosphaerellaceae</taxon>
        <taxon>Zasmidium</taxon>
    </lineage>
</organism>
<proteinExistence type="predicted"/>
<evidence type="ECO:0000313" key="2">
    <source>
        <dbReference type="EMBL" id="KAK4503471.1"/>
    </source>
</evidence>
<keyword evidence="3" id="KW-1185">Reference proteome</keyword>
<sequence length="229" mass="26236">MATAYESPVSQSSPPKATSDYEEGSQIHHVDTIAQKAHNLILELSHKIMLYYSEDPSAPKDISHLLAPDYSVLLDCTQTDYDMQGYRNYCRHLEGIAPNLDIQVINATAQIVNYSCGVVYIPFMMYGLPGNLSRKVTHVLKWRKRDGVWMCYGHLGFQGMNLPNTMSERDDVEGASDRPLEERKRDWWNFPQTRFEEGKVSFLSTIEVPPERPPMSKAEIDDILMKRFT</sequence>
<comment type="caution">
    <text evidence="2">The sequence shown here is derived from an EMBL/GenBank/DDBJ whole genome shotgun (WGS) entry which is preliminary data.</text>
</comment>
<reference evidence="2 3" key="1">
    <citation type="journal article" date="2023" name="G3 (Bethesda)">
        <title>A chromosome-level genome assembly of Zasmidium syzygii isolated from banana leaves.</title>
        <authorList>
            <person name="van Westerhoven A.C."/>
            <person name="Mehrabi R."/>
            <person name="Talebi R."/>
            <person name="Steentjes M.B.F."/>
            <person name="Corcolon B."/>
            <person name="Chong P.A."/>
            <person name="Kema G.H.J."/>
            <person name="Seidl M.F."/>
        </authorList>
    </citation>
    <scope>NUCLEOTIDE SEQUENCE [LARGE SCALE GENOMIC DNA]</scope>
    <source>
        <strain evidence="2 3">P124</strain>
    </source>
</reference>
<gene>
    <name evidence="2" type="ORF">PRZ48_004386</name>
</gene>
<protein>
    <recommendedName>
        <fullName evidence="4">SnoaL-like domain-containing protein</fullName>
    </recommendedName>
</protein>
<dbReference type="Proteomes" id="UP001305779">
    <property type="component" value="Unassembled WGS sequence"/>
</dbReference>
<evidence type="ECO:0000256" key="1">
    <source>
        <dbReference type="SAM" id="MobiDB-lite"/>
    </source>
</evidence>
<evidence type="ECO:0000313" key="3">
    <source>
        <dbReference type="Proteomes" id="UP001305779"/>
    </source>
</evidence>
<feature type="region of interest" description="Disordered" evidence="1">
    <location>
        <begin position="1"/>
        <end position="25"/>
    </location>
</feature>
<dbReference type="EMBL" id="JAXOVC010000003">
    <property type="protein sequence ID" value="KAK4503471.1"/>
    <property type="molecule type" value="Genomic_DNA"/>
</dbReference>
<evidence type="ECO:0008006" key="4">
    <source>
        <dbReference type="Google" id="ProtNLM"/>
    </source>
</evidence>
<accession>A0ABR0EQF6</accession>